<dbReference type="InterPro" id="IPR036942">
    <property type="entry name" value="Beta-barrel_TonB_sf"/>
</dbReference>
<evidence type="ECO:0000256" key="12">
    <source>
        <dbReference type="SAM" id="SignalP"/>
    </source>
</evidence>
<evidence type="ECO:0000256" key="8">
    <source>
        <dbReference type="ARBA" id="ARBA00023237"/>
    </source>
</evidence>
<keyword evidence="4 9" id="KW-0812">Transmembrane</keyword>
<evidence type="ECO:0000256" key="11">
    <source>
        <dbReference type="RuleBase" id="RU003357"/>
    </source>
</evidence>
<keyword evidence="5 12" id="KW-0732">Signal</keyword>
<dbReference type="InterPro" id="IPR012910">
    <property type="entry name" value="Plug_dom"/>
</dbReference>
<dbReference type="PROSITE" id="PS52016">
    <property type="entry name" value="TONB_DEPENDENT_REC_3"/>
    <property type="match status" value="1"/>
</dbReference>
<comment type="caution">
    <text evidence="15">The sequence shown here is derived from an EMBL/GenBank/DDBJ whole genome shotgun (WGS) entry which is preliminary data.</text>
</comment>
<dbReference type="InterPro" id="IPR000531">
    <property type="entry name" value="Beta-barrel_TonB"/>
</dbReference>
<evidence type="ECO:0000256" key="4">
    <source>
        <dbReference type="ARBA" id="ARBA00022692"/>
    </source>
</evidence>
<sequence length="759" mass="81472">MTRLLTTTAALALTLAAAPALAQTATPVALARVAAGDPTVLDPITVVGSRQQARDLGGAATFLDLETLRTFDYTDVHRVLRLVPGVVIQDEEGFGLRPNIGIRGSGTDRSARVAMMEDGVLIAPAPYSAPAAYYFPRIARMTGVEVVKGPGAIKYGPLTVGGAINFTSTPIGGTEGDDLSGYLSLSGGSYGGFRGHGVLGGWSDLGDSGWQFGSQAEWLREQSDGFKELDNGGPTGFEIDDRVFKLGLRTAPGAARAQSLTFKYQELDERSDETYLGLSLDDFNATPYRRYAGSQVDVMNVDHRTLQLTYSLDLSPGLNLTTTAYRNETTRAWYKLNDVRNTAGTGWVGISSVLDNPTAFPTQMAILRGDPGFVSGPQALRVRNNNRAYQSEGIQSVLSARFSTGALAHQLEVSARWHTDSEDRFQRDDVWRMEDGDMLLTTRGVDGAQANRVGEAEAWAFFVRDVITIDRLTVTPGLRYETIDLTRTDYPTSPPSRTTPVRVRESQVDVWLPGLGLTYDLTDEVRLVAGAHRGFANPGPGSDVDPETSWNYEAGVRFDRGALAFEAIGYLNAYDNLLGTCTASTGGGCTIGDQFSGGEVRVSGLEVTGSWDAGNALGLDFGVPLSLVYTLTDAEFETSFTSAYEPWGTVTSGDDLPYLPRHQLTLRGGLDFGDWRVNAAVNRVSDARAVAGSGPIPDGERIEARTLVDLAADWDVTPSATLFASVQNVTDEVHNVGFSPAGARPGAPRIATAGLRLRF</sequence>
<dbReference type="Gene3D" id="2.170.130.10">
    <property type="entry name" value="TonB-dependent receptor, plug domain"/>
    <property type="match status" value="1"/>
</dbReference>
<evidence type="ECO:0000256" key="7">
    <source>
        <dbReference type="ARBA" id="ARBA00023136"/>
    </source>
</evidence>
<evidence type="ECO:0000256" key="9">
    <source>
        <dbReference type="PROSITE-ProRule" id="PRU01360"/>
    </source>
</evidence>
<keyword evidence="8 9" id="KW-0998">Cell outer membrane</keyword>
<dbReference type="InterPro" id="IPR010917">
    <property type="entry name" value="TonB_rcpt_CS"/>
</dbReference>
<accession>A0A7W9A3A8</accession>
<dbReference type="OrthoDB" id="7229372at2"/>
<evidence type="ECO:0000256" key="10">
    <source>
        <dbReference type="PROSITE-ProRule" id="PRU10144"/>
    </source>
</evidence>
<name>A0A7W9A3A8_9CAUL</name>
<dbReference type="InterPro" id="IPR039426">
    <property type="entry name" value="TonB-dep_rcpt-like"/>
</dbReference>
<dbReference type="GO" id="GO:0033214">
    <property type="term" value="P:siderophore-iron import into cell"/>
    <property type="evidence" value="ECO:0007669"/>
    <property type="project" value="TreeGrafter"/>
</dbReference>
<comment type="subcellular location">
    <subcellularLocation>
        <location evidence="1 9">Cell outer membrane</location>
        <topology evidence="1 9">Multi-pass membrane protein</topology>
    </subcellularLocation>
</comment>
<dbReference type="InterPro" id="IPR037066">
    <property type="entry name" value="Plug_dom_sf"/>
</dbReference>
<evidence type="ECO:0000256" key="5">
    <source>
        <dbReference type="ARBA" id="ARBA00022729"/>
    </source>
</evidence>
<evidence type="ECO:0000259" key="13">
    <source>
        <dbReference type="Pfam" id="PF00593"/>
    </source>
</evidence>
<dbReference type="PANTHER" id="PTHR30442:SF0">
    <property type="entry name" value="FE(3+) DICITRATE TRANSPORT PROTEIN FECA"/>
    <property type="match status" value="1"/>
</dbReference>
<keyword evidence="6 11" id="KW-0798">TonB box</keyword>
<reference evidence="15 16" key="1">
    <citation type="submission" date="2020-08" db="EMBL/GenBank/DDBJ databases">
        <title>Genomic Encyclopedia of Type Strains, Phase IV (KMG-IV): sequencing the most valuable type-strain genomes for metagenomic binning, comparative biology and taxonomic classification.</title>
        <authorList>
            <person name="Goeker M."/>
        </authorList>
    </citation>
    <scope>NUCLEOTIDE SEQUENCE [LARGE SCALE GENOMIC DNA]</scope>
    <source>
        <strain evidence="15 16">DSM 24448</strain>
    </source>
</reference>
<keyword evidence="3 9" id="KW-1134">Transmembrane beta strand</keyword>
<dbReference type="EMBL" id="JACIJB010000004">
    <property type="protein sequence ID" value="MBB5660664.1"/>
    <property type="molecule type" value="Genomic_DNA"/>
</dbReference>
<evidence type="ECO:0000256" key="2">
    <source>
        <dbReference type="ARBA" id="ARBA00022448"/>
    </source>
</evidence>
<comment type="similarity">
    <text evidence="9 11">Belongs to the TonB-dependent receptor family.</text>
</comment>
<keyword evidence="16" id="KW-1185">Reference proteome</keyword>
<dbReference type="RefSeq" id="WP_123287796.1">
    <property type="nucleotide sequence ID" value="NZ_JACIJB010000004.1"/>
</dbReference>
<dbReference type="PROSITE" id="PS01156">
    <property type="entry name" value="TONB_DEPENDENT_REC_2"/>
    <property type="match status" value="1"/>
</dbReference>
<keyword evidence="7 9" id="KW-0472">Membrane</keyword>
<dbReference type="GO" id="GO:0009279">
    <property type="term" value="C:cell outer membrane"/>
    <property type="evidence" value="ECO:0007669"/>
    <property type="project" value="UniProtKB-SubCell"/>
</dbReference>
<dbReference type="AlphaFoldDB" id="A0A7W9A3A8"/>
<dbReference type="SUPFAM" id="SSF56935">
    <property type="entry name" value="Porins"/>
    <property type="match status" value="1"/>
</dbReference>
<evidence type="ECO:0000313" key="15">
    <source>
        <dbReference type="EMBL" id="MBB5660664.1"/>
    </source>
</evidence>
<evidence type="ECO:0000256" key="6">
    <source>
        <dbReference type="ARBA" id="ARBA00023077"/>
    </source>
</evidence>
<dbReference type="Proteomes" id="UP000548978">
    <property type="component" value="Unassembled WGS sequence"/>
</dbReference>
<evidence type="ECO:0000313" key="16">
    <source>
        <dbReference type="Proteomes" id="UP000548978"/>
    </source>
</evidence>
<evidence type="ECO:0000259" key="14">
    <source>
        <dbReference type="Pfam" id="PF07715"/>
    </source>
</evidence>
<feature type="chain" id="PRO_5030938667" evidence="12">
    <location>
        <begin position="23"/>
        <end position="759"/>
    </location>
</feature>
<feature type="domain" description="TonB-dependent receptor-like beta-barrel" evidence="13">
    <location>
        <begin position="261"/>
        <end position="729"/>
    </location>
</feature>
<dbReference type="Pfam" id="PF00593">
    <property type="entry name" value="TonB_dep_Rec_b-barrel"/>
    <property type="match status" value="1"/>
</dbReference>
<feature type="domain" description="TonB-dependent receptor plug" evidence="14">
    <location>
        <begin position="54"/>
        <end position="163"/>
    </location>
</feature>
<protein>
    <submittedName>
        <fullName evidence="15">Fe(3+) dicitrate transport protein</fullName>
    </submittedName>
</protein>
<dbReference type="Gene3D" id="2.40.170.20">
    <property type="entry name" value="TonB-dependent receptor, beta-barrel domain"/>
    <property type="match status" value="1"/>
</dbReference>
<gene>
    <name evidence="15" type="ORF">FHS65_001410</name>
</gene>
<keyword evidence="2 9" id="KW-0813">Transport</keyword>
<dbReference type="Pfam" id="PF07715">
    <property type="entry name" value="Plug"/>
    <property type="match status" value="1"/>
</dbReference>
<dbReference type="PANTHER" id="PTHR30442">
    <property type="entry name" value="IRON III DICITRATE TRANSPORT PROTEIN FECA"/>
    <property type="match status" value="1"/>
</dbReference>
<feature type="signal peptide" evidence="12">
    <location>
        <begin position="1"/>
        <end position="22"/>
    </location>
</feature>
<organism evidence="15 16">
    <name type="scientific">Brevundimonas halotolerans</name>
    <dbReference type="NCBI Taxonomy" id="69670"/>
    <lineage>
        <taxon>Bacteria</taxon>
        <taxon>Pseudomonadati</taxon>
        <taxon>Pseudomonadota</taxon>
        <taxon>Alphaproteobacteria</taxon>
        <taxon>Caulobacterales</taxon>
        <taxon>Caulobacteraceae</taxon>
        <taxon>Brevundimonas</taxon>
    </lineage>
</organism>
<proteinExistence type="inferred from homology"/>
<evidence type="ECO:0000256" key="1">
    <source>
        <dbReference type="ARBA" id="ARBA00004571"/>
    </source>
</evidence>
<evidence type="ECO:0000256" key="3">
    <source>
        <dbReference type="ARBA" id="ARBA00022452"/>
    </source>
</evidence>
<feature type="short sequence motif" description="TonB C-terminal box" evidence="10">
    <location>
        <begin position="742"/>
        <end position="759"/>
    </location>
</feature>